<protein>
    <submittedName>
        <fullName evidence="3">Nucleotide-binding universal stress UspA family protein</fullName>
    </submittedName>
</protein>
<comment type="caution">
    <text evidence="3">The sequence shown here is derived from an EMBL/GenBank/DDBJ whole genome shotgun (WGS) entry which is preliminary data.</text>
</comment>
<evidence type="ECO:0000259" key="2">
    <source>
        <dbReference type="Pfam" id="PF00582"/>
    </source>
</evidence>
<dbReference type="PANTHER" id="PTHR46268:SF6">
    <property type="entry name" value="UNIVERSAL STRESS PROTEIN UP12"/>
    <property type="match status" value="1"/>
</dbReference>
<dbReference type="AlphaFoldDB" id="A0A4R2NT59"/>
<proteinExistence type="inferred from homology"/>
<evidence type="ECO:0000256" key="1">
    <source>
        <dbReference type="ARBA" id="ARBA00008791"/>
    </source>
</evidence>
<name>A0A4R2NT59_9FLAO</name>
<accession>A0A4R2NT59</accession>
<gene>
    <name evidence="3" type="ORF">EV195_104196</name>
</gene>
<feature type="domain" description="UspA" evidence="2">
    <location>
        <begin position="1"/>
        <end position="146"/>
    </location>
</feature>
<comment type="similarity">
    <text evidence="1">Belongs to the universal stress protein A family.</text>
</comment>
<dbReference type="Pfam" id="PF00582">
    <property type="entry name" value="Usp"/>
    <property type="match status" value="1"/>
</dbReference>
<dbReference type="Proteomes" id="UP000294564">
    <property type="component" value="Unassembled WGS sequence"/>
</dbReference>
<evidence type="ECO:0000313" key="3">
    <source>
        <dbReference type="EMBL" id="TCP25163.1"/>
    </source>
</evidence>
<organism evidence="3 4">
    <name type="scientific">Tenacibaculum skagerrakense</name>
    <dbReference type="NCBI Taxonomy" id="186571"/>
    <lineage>
        <taxon>Bacteria</taxon>
        <taxon>Pseudomonadati</taxon>
        <taxon>Bacteroidota</taxon>
        <taxon>Flavobacteriia</taxon>
        <taxon>Flavobacteriales</taxon>
        <taxon>Flavobacteriaceae</taxon>
        <taxon>Tenacibaculum</taxon>
    </lineage>
</organism>
<dbReference type="CDD" id="cd00293">
    <property type="entry name" value="USP-like"/>
    <property type="match status" value="1"/>
</dbReference>
<evidence type="ECO:0000313" key="4">
    <source>
        <dbReference type="Proteomes" id="UP000294564"/>
    </source>
</evidence>
<dbReference type="SUPFAM" id="SSF52402">
    <property type="entry name" value="Adenine nucleotide alpha hydrolases-like"/>
    <property type="match status" value="2"/>
</dbReference>
<dbReference type="Gene3D" id="3.40.50.12370">
    <property type="match status" value="1"/>
</dbReference>
<dbReference type="RefSeq" id="WP_132794547.1">
    <property type="nucleotide sequence ID" value="NZ_SLXM01000004.1"/>
</dbReference>
<dbReference type="InterPro" id="IPR006016">
    <property type="entry name" value="UspA"/>
</dbReference>
<dbReference type="EMBL" id="SLXM01000004">
    <property type="protein sequence ID" value="TCP25163.1"/>
    <property type="molecule type" value="Genomic_DNA"/>
</dbReference>
<keyword evidence="4" id="KW-1185">Reference proteome</keyword>
<dbReference type="InterPro" id="IPR006015">
    <property type="entry name" value="Universal_stress_UspA"/>
</dbReference>
<dbReference type="PANTHER" id="PTHR46268">
    <property type="entry name" value="STRESS RESPONSE PROTEIN NHAX"/>
    <property type="match status" value="1"/>
</dbReference>
<dbReference type="PRINTS" id="PR01438">
    <property type="entry name" value="UNVRSLSTRESS"/>
</dbReference>
<reference evidence="3 4" key="1">
    <citation type="submission" date="2019-03" db="EMBL/GenBank/DDBJ databases">
        <title>Genomic Encyclopedia of Type Strains, Phase IV (KMG-IV): sequencing the most valuable type-strain genomes for metagenomic binning, comparative biology and taxonomic classification.</title>
        <authorList>
            <person name="Goeker M."/>
        </authorList>
    </citation>
    <scope>NUCLEOTIDE SEQUENCE [LARGE SCALE GENOMIC DNA]</scope>
    <source>
        <strain evidence="3 4">DSM 14836</strain>
    </source>
</reference>
<dbReference type="OrthoDB" id="9788959at2"/>
<sequence>MKKILLPTDFSDNSWNAIQYALALCKDQKCVFNFLHVYTPVIYDAGYFEVGAAQVGFVDVLKKTAEENMEKLMEKVTSLYNNPNHVFSSIVSFNTITNEINELYKGNVIDFVIMGTKGASGLEKVLFGTNTVQVIKNVECPVLAVPDNYKFTGLNEVLFPSDYEVDFQIIDFQYIIDFVTGYQAKVHSLHVSKENLLSKTQESNKDKLQRVFENVNLDFHLKINQSVTEEISNFQSNNKIDLLLMVNNKKDLFEKLFLKSKVKQIGFQVKIPFLVIPA</sequence>